<dbReference type="AlphaFoldDB" id="A0A1V3WH06"/>
<proteinExistence type="predicted"/>
<dbReference type="Proteomes" id="UP000189229">
    <property type="component" value="Unassembled WGS sequence"/>
</dbReference>
<accession>A0A1V3WH06</accession>
<comment type="caution">
    <text evidence="2">The sequence shown here is derived from an EMBL/GenBank/DDBJ whole genome shotgun (WGS) entry which is preliminary data.</text>
</comment>
<feature type="compositionally biased region" description="Low complexity" evidence="1">
    <location>
        <begin position="18"/>
        <end position="29"/>
    </location>
</feature>
<sequence length="65" mass="6730">MVDHGGAPAPAPTSANRATGPATATPKTTSIYGLLRLATPRPAMSGIIRLRYGRQYSSFQATNAA</sequence>
<name>A0A1V3WH06_MYCKA</name>
<dbReference type="EMBL" id="MVBM01000010">
    <property type="protein sequence ID" value="OOK65716.1"/>
    <property type="molecule type" value="Genomic_DNA"/>
</dbReference>
<reference evidence="2 3" key="1">
    <citation type="submission" date="2017-02" db="EMBL/GenBank/DDBJ databases">
        <title>Complete genome sequences of Mycobacterium kansasii strains isolated from rhesus macaques.</title>
        <authorList>
            <person name="Panda A."/>
            <person name="Nagaraj S."/>
            <person name="Zhao X."/>
            <person name="Tettelin H."/>
            <person name="Detolla L.J."/>
        </authorList>
    </citation>
    <scope>NUCLEOTIDE SEQUENCE [LARGE SCALE GENOMIC DNA]</scope>
    <source>
        <strain evidence="2 3">11-3813</strain>
    </source>
</reference>
<organism evidence="2 3">
    <name type="scientific">Mycobacterium kansasii</name>
    <dbReference type="NCBI Taxonomy" id="1768"/>
    <lineage>
        <taxon>Bacteria</taxon>
        <taxon>Bacillati</taxon>
        <taxon>Actinomycetota</taxon>
        <taxon>Actinomycetes</taxon>
        <taxon>Mycobacteriales</taxon>
        <taxon>Mycobacteriaceae</taxon>
        <taxon>Mycobacterium</taxon>
    </lineage>
</organism>
<evidence type="ECO:0000256" key="1">
    <source>
        <dbReference type="SAM" id="MobiDB-lite"/>
    </source>
</evidence>
<protein>
    <submittedName>
        <fullName evidence="2">Uncharacterized protein</fullName>
    </submittedName>
</protein>
<evidence type="ECO:0000313" key="3">
    <source>
        <dbReference type="Proteomes" id="UP000189229"/>
    </source>
</evidence>
<gene>
    <name evidence="2" type="ORF">BZL30_8766</name>
</gene>
<feature type="region of interest" description="Disordered" evidence="1">
    <location>
        <begin position="1"/>
        <end position="29"/>
    </location>
</feature>
<evidence type="ECO:0000313" key="2">
    <source>
        <dbReference type="EMBL" id="OOK65716.1"/>
    </source>
</evidence>